<feature type="transmembrane region" description="Helical" evidence="9">
    <location>
        <begin position="179"/>
        <end position="197"/>
    </location>
</feature>
<keyword evidence="3 9" id="KW-0812">Transmembrane</keyword>
<dbReference type="PANTHER" id="PTHR24230:SF76">
    <property type="entry name" value="G-PROTEIN COUPLED RECEPTORS FAMILY 1 PROFILE DOMAIN-CONTAINING PROTEIN"/>
    <property type="match status" value="1"/>
</dbReference>
<evidence type="ECO:0000256" key="7">
    <source>
        <dbReference type="ARBA" id="ARBA00023170"/>
    </source>
</evidence>
<dbReference type="AlphaFoldDB" id="A0A813SJU0"/>
<keyword evidence="7" id="KW-0675">Receptor</keyword>
<feature type="transmembrane region" description="Helical" evidence="9">
    <location>
        <begin position="95"/>
        <end position="120"/>
    </location>
</feature>
<evidence type="ECO:0000256" key="3">
    <source>
        <dbReference type="ARBA" id="ARBA00022692"/>
    </source>
</evidence>
<feature type="transmembrane region" description="Helical" evidence="9">
    <location>
        <begin position="559"/>
        <end position="581"/>
    </location>
</feature>
<dbReference type="Gene3D" id="1.20.1070.10">
    <property type="entry name" value="Rhodopsin 7-helix transmembrane proteins"/>
    <property type="match status" value="2"/>
</dbReference>
<dbReference type="SUPFAM" id="SSF81321">
    <property type="entry name" value="Family A G protein-coupled receptor-like"/>
    <property type="match status" value="2"/>
</dbReference>
<evidence type="ECO:0000313" key="12">
    <source>
        <dbReference type="Proteomes" id="UP000663860"/>
    </source>
</evidence>
<protein>
    <recommendedName>
        <fullName evidence="10">G-protein coupled receptors family 1 profile domain-containing protein</fullName>
    </recommendedName>
</protein>
<dbReference type="InterPro" id="IPR017452">
    <property type="entry name" value="GPCR_Rhodpsn_7TM"/>
</dbReference>
<keyword evidence="4 9" id="KW-1133">Transmembrane helix</keyword>
<feature type="domain" description="G-protein coupled receptors family 1 profile" evidence="10">
    <location>
        <begin position="374"/>
        <end position="639"/>
    </location>
</feature>
<feature type="transmembrane region" description="Helical" evidence="9">
    <location>
        <begin position="487"/>
        <end position="511"/>
    </location>
</feature>
<evidence type="ECO:0000313" key="11">
    <source>
        <dbReference type="EMBL" id="CAF0797016.1"/>
    </source>
</evidence>
<keyword evidence="6 9" id="KW-0472">Membrane</keyword>
<evidence type="ECO:0000256" key="1">
    <source>
        <dbReference type="ARBA" id="ARBA00004651"/>
    </source>
</evidence>
<reference evidence="11" key="1">
    <citation type="submission" date="2021-02" db="EMBL/GenBank/DDBJ databases">
        <authorList>
            <person name="Nowell W R."/>
        </authorList>
    </citation>
    <scope>NUCLEOTIDE SEQUENCE</scope>
</reference>
<feature type="transmembrane region" description="Helical" evidence="9">
    <location>
        <begin position="292"/>
        <end position="312"/>
    </location>
</feature>
<feature type="transmembrane region" description="Helical" evidence="9">
    <location>
        <begin position="395"/>
        <end position="417"/>
    </location>
</feature>
<feature type="transmembrane region" description="Helical" evidence="9">
    <location>
        <begin position="364"/>
        <end position="383"/>
    </location>
</feature>
<keyword evidence="2" id="KW-1003">Cell membrane</keyword>
<dbReference type="Proteomes" id="UP000663860">
    <property type="component" value="Unassembled WGS sequence"/>
</dbReference>
<evidence type="ECO:0000256" key="6">
    <source>
        <dbReference type="ARBA" id="ARBA00023136"/>
    </source>
</evidence>
<dbReference type="PROSITE" id="PS50262">
    <property type="entry name" value="G_PROTEIN_RECEP_F1_2"/>
    <property type="match status" value="1"/>
</dbReference>
<proteinExistence type="predicted"/>
<accession>A0A813SJU0</accession>
<organism evidence="11 12">
    <name type="scientific">Adineta steineri</name>
    <dbReference type="NCBI Taxonomy" id="433720"/>
    <lineage>
        <taxon>Eukaryota</taxon>
        <taxon>Metazoa</taxon>
        <taxon>Spiralia</taxon>
        <taxon>Gnathifera</taxon>
        <taxon>Rotifera</taxon>
        <taxon>Eurotatoria</taxon>
        <taxon>Bdelloidea</taxon>
        <taxon>Adinetida</taxon>
        <taxon>Adinetidae</taxon>
        <taxon>Adineta</taxon>
    </lineage>
</organism>
<dbReference type="GO" id="GO:0008528">
    <property type="term" value="F:G protein-coupled peptide receptor activity"/>
    <property type="evidence" value="ECO:0007669"/>
    <property type="project" value="TreeGrafter"/>
</dbReference>
<evidence type="ECO:0000259" key="10">
    <source>
        <dbReference type="PROSITE" id="PS50262"/>
    </source>
</evidence>
<gene>
    <name evidence="11" type="ORF">IZO911_LOCUS6720</name>
</gene>
<dbReference type="GO" id="GO:0005886">
    <property type="term" value="C:plasma membrane"/>
    <property type="evidence" value="ECO:0007669"/>
    <property type="project" value="UniProtKB-SubCell"/>
</dbReference>
<dbReference type="PANTHER" id="PTHR24230">
    <property type="entry name" value="G-PROTEIN COUPLED RECEPTOR"/>
    <property type="match status" value="1"/>
</dbReference>
<comment type="subcellular location">
    <subcellularLocation>
        <location evidence="1">Cell membrane</location>
        <topology evidence="1">Multi-pass membrane protein</topology>
    </subcellularLocation>
</comment>
<comment type="caution">
    <text evidence="11">The sequence shown here is derived from an EMBL/GenBank/DDBJ whole genome shotgun (WGS) entry which is preliminary data.</text>
</comment>
<evidence type="ECO:0000256" key="8">
    <source>
        <dbReference type="ARBA" id="ARBA00023224"/>
    </source>
</evidence>
<name>A0A813SJU0_9BILA</name>
<feature type="transmembrane region" description="Helical" evidence="9">
    <location>
        <begin position="429"/>
        <end position="452"/>
    </location>
</feature>
<evidence type="ECO:0000256" key="5">
    <source>
        <dbReference type="ARBA" id="ARBA00023040"/>
    </source>
</evidence>
<keyword evidence="5" id="KW-0297">G-protein coupled receptor</keyword>
<dbReference type="EMBL" id="CAJNOE010000042">
    <property type="protein sequence ID" value="CAF0797016.1"/>
    <property type="molecule type" value="Genomic_DNA"/>
</dbReference>
<evidence type="ECO:0000256" key="4">
    <source>
        <dbReference type="ARBA" id="ARBA00022989"/>
    </source>
</evidence>
<sequence length="639" mass="73074">MQIDVVTNGLYIIAINPDKCIIGGSCNSQTKGIGITLDDILRYEINQNMTLKNQSLLVKISVALTMIMLIMGLINSILSLLTFQNADLRKVGCGIYLLASSITSLLTISMFTINFSFILLNQMNSSIDLSTRRGGCISIEPLLKLFLYFDTWLNACVAIERAINVYQGISFNKEKSKRLARWIIFILPFCITATIIHEPLHRDVFEHQVKERDEWFEMKVIEIYRWCAINYSRVVKDYNTAILFIHLIGPFIANLFSALFIIFGTARQRSLAQTSRSYVTHIREQLREHKQLVISPAILLILAMPRLIISLLSGCVKIESDIFMVFLNLTVFLPIDSVSSSDMEGLEQGYCVKPYLTFLLRTQSILLLIFGFAANLCSFVVLTRPRLRRRPTFSYLAFLSLSNALLSLIHATFNLLAGYFDIAVEHLPLFIFCRFLNRFAIDFLTHFSLYTLTAVDLDRIRTVTSKTANDQRYSRTNSGRQRGCASAFIRVCLVESFLAIISFLFNAHWLVLYGYVEKDPTSLDDITVCAPFLNDTSNFNIYTEAYNKYVLSILPIAEIVLFNILPFVISVLATIIILRHISIKYTLLSHINKRLKKSRRRMELHLSILLISLNCVFILLTTPHNIYQVYILKIREIPV</sequence>
<evidence type="ECO:0000256" key="2">
    <source>
        <dbReference type="ARBA" id="ARBA00022475"/>
    </source>
</evidence>
<dbReference type="GO" id="GO:0007218">
    <property type="term" value="P:neuropeptide signaling pathway"/>
    <property type="evidence" value="ECO:0007669"/>
    <property type="project" value="TreeGrafter"/>
</dbReference>
<feature type="transmembrane region" description="Helical" evidence="9">
    <location>
        <begin position="56"/>
        <end position="83"/>
    </location>
</feature>
<feature type="transmembrane region" description="Helical" evidence="9">
    <location>
        <begin position="602"/>
        <end position="620"/>
    </location>
</feature>
<evidence type="ECO:0000256" key="9">
    <source>
        <dbReference type="SAM" id="Phobius"/>
    </source>
</evidence>
<feature type="transmembrane region" description="Helical" evidence="9">
    <location>
        <begin position="241"/>
        <end position="266"/>
    </location>
</feature>
<keyword evidence="8" id="KW-0807">Transducer</keyword>